<proteinExistence type="predicted"/>
<dbReference type="EMBL" id="CP045702">
    <property type="protein sequence ID" value="QNE76161.1"/>
    <property type="molecule type" value="Genomic_DNA"/>
</dbReference>
<reference evidence="2" key="1">
    <citation type="submission" date="2019-10" db="EMBL/GenBank/DDBJ databases">
        <title>Antimicrobial potential of Antarctic Bacteria.</title>
        <authorList>
            <person name="Benaud N."/>
            <person name="Edwards R.J."/>
            <person name="Ferrari B.C."/>
        </authorList>
    </citation>
    <scope>NUCLEOTIDE SEQUENCE [LARGE SCALE GENOMIC DNA]</scope>
    <source>
        <strain evidence="2">NBSH44</strain>
    </source>
</reference>
<evidence type="ECO:0000313" key="1">
    <source>
        <dbReference type="EMBL" id="QNE76161.1"/>
    </source>
</evidence>
<evidence type="ECO:0000313" key="2">
    <source>
        <dbReference type="Proteomes" id="UP000515307"/>
    </source>
</evidence>
<name>A0A7G7BLE6_9ACTN</name>
<accession>A0A7G7BLE6</accession>
<dbReference type="KEGG" id="sfiy:F0344_17420"/>
<dbReference type="AlphaFoldDB" id="A0A7G7BLE6"/>
<protein>
    <submittedName>
        <fullName evidence="1">Uncharacterized protein</fullName>
    </submittedName>
</protein>
<sequence>MVLEQVGIFLQSLSPEQIEDLAAGRYRISLVRTQAPREAKARRSGPSVDLEQLRIDLSGVESREAGEDYLKNKKLSRADLQALARVLDIPVRKGDNMDAIRESVVEATIGYRLRSDAIRGNTPPEGEVK</sequence>
<dbReference type="Proteomes" id="UP000515307">
    <property type="component" value="Chromosome"/>
</dbReference>
<gene>
    <name evidence="1" type="ORF">F0344_17420</name>
</gene>
<dbReference type="RefSeq" id="WP_185299654.1">
    <property type="nucleotide sequence ID" value="NZ_CP045702.1"/>
</dbReference>
<keyword evidence="2" id="KW-1185">Reference proteome</keyword>
<organism evidence="1 2">
    <name type="scientific">Streptomyces finlayi</name>
    <dbReference type="NCBI Taxonomy" id="67296"/>
    <lineage>
        <taxon>Bacteria</taxon>
        <taxon>Bacillati</taxon>
        <taxon>Actinomycetota</taxon>
        <taxon>Actinomycetes</taxon>
        <taxon>Kitasatosporales</taxon>
        <taxon>Streptomycetaceae</taxon>
        <taxon>Streptomyces</taxon>
    </lineage>
</organism>